<organism evidence="1 2">
    <name type="scientific">Shewanella japonica</name>
    <dbReference type="NCBI Taxonomy" id="93973"/>
    <lineage>
        <taxon>Bacteria</taxon>
        <taxon>Pseudomonadati</taxon>
        <taxon>Pseudomonadota</taxon>
        <taxon>Gammaproteobacteria</taxon>
        <taxon>Alteromonadales</taxon>
        <taxon>Shewanellaceae</taxon>
        <taxon>Shewanella</taxon>
    </lineage>
</organism>
<dbReference type="EMBL" id="CP020472">
    <property type="protein sequence ID" value="ARD21242.1"/>
    <property type="molecule type" value="Genomic_DNA"/>
</dbReference>
<keyword evidence="2" id="KW-1185">Reference proteome</keyword>
<accession>A0ABM6JGK4</accession>
<gene>
    <name evidence="1" type="ORF">SJ2017_0911</name>
</gene>
<protein>
    <submittedName>
        <fullName evidence="1">Uncharacterized protein</fullName>
    </submittedName>
</protein>
<proteinExistence type="predicted"/>
<reference evidence="1 2" key="1">
    <citation type="submission" date="2017-03" db="EMBL/GenBank/DDBJ databases">
        <title>Genome sequencing of Shewanella japonica KCTC 22435.</title>
        <authorList>
            <person name="Kim K.M."/>
        </authorList>
    </citation>
    <scope>NUCLEOTIDE SEQUENCE [LARGE SCALE GENOMIC DNA]</scope>
    <source>
        <strain evidence="1 2">KCTC 22435</strain>
    </source>
</reference>
<sequence>MSFSSSRKRALDTSRPIAYRASSARSCAVCVSEKYRVKRSVILEQVRQQTHVDLNAVDNSDGILKAISALEHIKLNGLNKPLHTI</sequence>
<dbReference type="RefSeq" id="WP_055024814.1">
    <property type="nucleotide sequence ID" value="NZ_CP020472.1"/>
</dbReference>
<name>A0ABM6JGK4_9GAMM</name>
<evidence type="ECO:0000313" key="1">
    <source>
        <dbReference type="EMBL" id="ARD21242.1"/>
    </source>
</evidence>
<evidence type="ECO:0000313" key="2">
    <source>
        <dbReference type="Proteomes" id="UP000191820"/>
    </source>
</evidence>
<dbReference type="Proteomes" id="UP000191820">
    <property type="component" value="Chromosome"/>
</dbReference>